<sequence>MVVLGVGYNGDTWVMGPEGVMMRKGNGGAGWNGARAKVKNGKKGRVAGKLERKKKPEKSSPLNVSSPSI</sequence>
<feature type="region of interest" description="Disordered" evidence="1">
    <location>
        <begin position="29"/>
        <end position="69"/>
    </location>
</feature>
<dbReference type="EMBL" id="OY731408">
    <property type="protein sequence ID" value="CAJ1978108.1"/>
    <property type="molecule type" value="Genomic_DNA"/>
</dbReference>
<evidence type="ECO:0000256" key="1">
    <source>
        <dbReference type="SAM" id="MobiDB-lite"/>
    </source>
</evidence>
<dbReference type="Proteomes" id="UP001189624">
    <property type="component" value="Chromosome 11"/>
</dbReference>
<accession>A0AA87B8E6</accession>
<dbReference type="AlphaFoldDB" id="A0AA87B8E6"/>
<dbReference type="Gramene" id="rna-AYBTSS11_LOCUS30290">
    <property type="protein sequence ID" value="CAJ1978108.1"/>
    <property type="gene ID" value="gene-AYBTSS11_LOCUS30290"/>
</dbReference>
<keyword evidence="3" id="KW-1185">Reference proteome</keyword>
<organism evidence="2 3">
    <name type="scientific">Sphenostylis stenocarpa</name>
    <dbReference type="NCBI Taxonomy" id="92480"/>
    <lineage>
        <taxon>Eukaryota</taxon>
        <taxon>Viridiplantae</taxon>
        <taxon>Streptophyta</taxon>
        <taxon>Embryophyta</taxon>
        <taxon>Tracheophyta</taxon>
        <taxon>Spermatophyta</taxon>
        <taxon>Magnoliopsida</taxon>
        <taxon>eudicotyledons</taxon>
        <taxon>Gunneridae</taxon>
        <taxon>Pentapetalae</taxon>
        <taxon>rosids</taxon>
        <taxon>fabids</taxon>
        <taxon>Fabales</taxon>
        <taxon>Fabaceae</taxon>
        <taxon>Papilionoideae</taxon>
        <taxon>50 kb inversion clade</taxon>
        <taxon>NPAAA clade</taxon>
        <taxon>indigoferoid/millettioid clade</taxon>
        <taxon>Phaseoleae</taxon>
        <taxon>Sphenostylis</taxon>
    </lineage>
</organism>
<evidence type="ECO:0000313" key="3">
    <source>
        <dbReference type="Proteomes" id="UP001189624"/>
    </source>
</evidence>
<evidence type="ECO:0000313" key="2">
    <source>
        <dbReference type="EMBL" id="CAJ1978108.1"/>
    </source>
</evidence>
<proteinExistence type="predicted"/>
<feature type="compositionally biased region" description="Polar residues" evidence="1">
    <location>
        <begin position="60"/>
        <end position="69"/>
    </location>
</feature>
<gene>
    <name evidence="2" type="ORF">AYBTSS11_LOCUS30290</name>
</gene>
<reference evidence="2" key="1">
    <citation type="submission" date="2023-10" db="EMBL/GenBank/DDBJ databases">
        <authorList>
            <person name="Domelevo Entfellner J.-B."/>
        </authorList>
    </citation>
    <scope>NUCLEOTIDE SEQUENCE</scope>
</reference>
<feature type="compositionally biased region" description="Basic residues" evidence="1">
    <location>
        <begin position="36"/>
        <end position="56"/>
    </location>
</feature>
<name>A0AA87B8E6_9FABA</name>
<protein>
    <submittedName>
        <fullName evidence="2">Uncharacterized protein</fullName>
    </submittedName>
</protein>